<gene>
    <name evidence="1" type="ORF">COLSTE_00386</name>
</gene>
<protein>
    <submittedName>
        <fullName evidence="1">Uncharacterized protein</fullName>
    </submittedName>
</protein>
<keyword evidence="2" id="KW-1185">Reference proteome</keyword>
<dbReference type="HOGENOM" id="CLU_1014558_0_0_11"/>
<name>B6G8J5_9ACTN</name>
<proteinExistence type="predicted"/>
<dbReference type="AlphaFoldDB" id="B6G8J5"/>
<accession>B6G8J5</accession>
<organism evidence="1 2">
    <name type="scientific">Collinsella stercoris DSM 13279</name>
    <dbReference type="NCBI Taxonomy" id="445975"/>
    <lineage>
        <taxon>Bacteria</taxon>
        <taxon>Bacillati</taxon>
        <taxon>Actinomycetota</taxon>
        <taxon>Coriobacteriia</taxon>
        <taxon>Coriobacteriales</taxon>
        <taxon>Coriobacteriaceae</taxon>
        <taxon>Collinsella</taxon>
    </lineage>
</organism>
<evidence type="ECO:0000313" key="1">
    <source>
        <dbReference type="EMBL" id="EEA91380.1"/>
    </source>
</evidence>
<reference evidence="1 2" key="1">
    <citation type="submission" date="2008-10" db="EMBL/GenBank/DDBJ databases">
        <title>Draft genome sequence of Collinsella stercoris (DSM 13279).</title>
        <authorList>
            <person name="Sudarsanam P."/>
            <person name="Ley R."/>
            <person name="Guruge J."/>
            <person name="Turnbaugh P.J."/>
            <person name="Mahowald M."/>
            <person name="Liep D."/>
            <person name="Gordon J."/>
        </authorList>
    </citation>
    <scope>NUCLEOTIDE SEQUENCE [LARGE SCALE GENOMIC DNA]</scope>
    <source>
        <strain evidence="1 2">DSM 13279</strain>
    </source>
</reference>
<evidence type="ECO:0000313" key="2">
    <source>
        <dbReference type="Proteomes" id="UP000003560"/>
    </source>
</evidence>
<dbReference type="STRING" id="445975.COLSTE_00386"/>
<dbReference type="EMBL" id="ABXJ01000022">
    <property type="protein sequence ID" value="EEA91380.1"/>
    <property type="molecule type" value="Genomic_DNA"/>
</dbReference>
<sequence length="310" mass="35630">MDGGMLIPADIRPISHINGMRGGQRLSDDSNLTAREFLNAIFEQILPHVSNPKAFAREWERLTGQLDKQIKDLNKLETDDDHAEQWKRMCKRDDMSRQLILLVRTQLANSYLFDDLWLQHSQGCSVLSDYAEMLNGPGLERRRGDAWSGHTCDGINWTSYERRMMPDFPEKRLDFRGSTTTGQPYYGCLDHAISNLICKVWGFSGFIDTKPHKPERGWFPSTAFNIGWWRDSSMYLAVMLCLGVNILDDQPFLEDLKDTQQIDIDIMPEPKEKLRAVLNAKSIRPKLWARIQDQIGKRAKEAGAKASQQQ</sequence>
<comment type="caution">
    <text evidence="1">The sequence shown here is derived from an EMBL/GenBank/DDBJ whole genome shotgun (WGS) entry which is preliminary data.</text>
</comment>
<reference evidence="1 2" key="2">
    <citation type="submission" date="2008-10" db="EMBL/GenBank/DDBJ databases">
        <authorList>
            <person name="Fulton L."/>
            <person name="Clifton S."/>
            <person name="Fulton B."/>
            <person name="Xu J."/>
            <person name="Minx P."/>
            <person name="Pepin K.H."/>
            <person name="Johnson M."/>
            <person name="Thiruvilangam P."/>
            <person name="Bhonagiri V."/>
            <person name="Nash W.E."/>
            <person name="Mardis E.R."/>
            <person name="Wilson R.K."/>
        </authorList>
    </citation>
    <scope>NUCLEOTIDE SEQUENCE [LARGE SCALE GENOMIC DNA]</scope>
    <source>
        <strain evidence="1 2">DSM 13279</strain>
    </source>
</reference>
<dbReference type="Proteomes" id="UP000003560">
    <property type="component" value="Unassembled WGS sequence"/>
</dbReference>